<protein>
    <recommendedName>
        <fullName evidence="3">Protein kinase domain-containing protein</fullName>
    </recommendedName>
</protein>
<keyword evidence="5" id="KW-1185">Reference proteome</keyword>
<dbReference type="InterPro" id="IPR011009">
    <property type="entry name" value="Kinase-like_dom_sf"/>
</dbReference>
<dbReference type="PROSITE" id="PS00107">
    <property type="entry name" value="PROTEIN_KINASE_ATP"/>
    <property type="match status" value="1"/>
</dbReference>
<organism evidence="4 5">
    <name type="scientific">Linnemannia gamsii</name>
    <dbReference type="NCBI Taxonomy" id="64522"/>
    <lineage>
        <taxon>Eukaryota</taxon>
        <taxon>Fungi</taxon>
        <taxon>Fungi incertae sedis</taxon>
        <taxon>Mucoromycota</taxon>
        <taxon>Mortierellomycotina</taxon>
        <taxon>Mortierellomycetes</taxon>
        <taxon>Mortierellales</taxon>
        <taxon>Mortierellaceae</taxon>
        <taxon>Linnemannia</taxon>
    </lineage>
</organism>
<dbReference type="InterPro" id="IPR017441">
    <property type="entry name" value="Protein_kinase_ATP_BS"/>
</dbReference>
<keyword evidence="1" id="KW-0547">Nucleotide-binding</keyword>
<dbReference type="EMBL" id="JAAAIN010003073">
    <property type="protein sequence ID" value="KAG0287965.1"/>
    <property type="molecule type" value="Genomic_DNA"/>
</dbReference>
<evidence type="ECO:0000313" key="5">
    <source>
        <dbReference type="Proteomes" id="UP000823405"/>
    </source>
</evidence>
<reference evidence="4" key="1">
    <citation type="journal article" date="2020" name="Fungal Divers.">
        <title>Resolving the Mortierellaceae phylogeny through synthesis of multi-gene phylogenetics and phylogenomics.</title>
        <authorList>
            <person name="Vandepol N."/>
            <person name="Liber J."/>
            <person name="Desiro A."/>
            <person name="Na H."/>
            <person name="Kennedy M."/>
            <person name="Barry K."/>
            <person name="Grigoriev I.V."/>
            <person name="Miller A.N."/>
            <person name="O'Donnell K."/>
            <person name="Stajich J.E."/>
            <person name="Bonito G."/>
        </authorList>
    </citation>
    <scope>NUCLEOTIDE SEQUENCE</scope>
    <source>
        <strain evidence="4">NVP60</strain>
    </source>
</reference>
<evidence type="ECO:0000313" key="4">
    <source>
        <dbReference type="EMBL" id="KAG0287965.1"/>
    </source>
</evidence>
<feature type="binding site" evidence="1">
    <location>
        <position position="209"/>
    </location>
    <ligand>
        <name>ATP</name>
        <dbReference type="ChEBI" id="CHEBI:30616"/>
    </ligand>
</feature>
<evidence type="ECO:0000256" key="2">
    <source>
        <dbReference type="SAM" id="MobiDB-lite"/>
    </source>
</evidence>
<dbReference type="InterPro" id="IPR045269">
    <property type="entry name" value="Atg1-like"/>
</dbReference>
<dbReference type="PROSITE" id="PS50011">
    <property type="entry name" value="PROTEIN_KINASE_DOM"/>
    <property type="match status" value="1"/>
</dbReference>
<keyword evidence="1" id="KW-0067">ATP-binding</keyword>
<evidence type="ECO:0000259" key="3">
    <source>
        <dbReference type="PROSITE" id="PS50011"/>
    </source>
</evidence>
<dbReference type="GO" id="GO:0005524">
    <property type="term" value="F:ATP binding"/>
    <property type="evidence" value="ECO:0007669"/>
    <property type="project" value="UniProtKB-UniRule"/>
</dbReference>
<dbReference type="OrthoDB" id="68483at2759"/>
<dbReference type="AlphaFoldDB" id="A0A9P6UED4"/>
<gene>
    <name evidence="4" type="ORF">BGZ97_006944</name>
</gene>
<comment type="caution">
    <text evidence="4">The sequence shown here is derived from an EMBL/GenBank/DDBJ whole genome shotgun (WGS) entry which is preliminary data.</text>
</comment>
<accession>A0A9P6UED4</accession>
<sequence length="287" mass="30917">MDSRQPLAEQPLPAAAVAAAHPATATADTTNITTQNNINNNNINHATATPAPPVTFDDGYLPLDGSTTTTLSFESGIHPALTTTEVATANADTADQLASQLANQQTTVLTETLSSFTSNRSSIYNGTSNSTNNNLLSTFSSTTSSASRRSSMQLSKVEVRETLDASLTENADGFHQLKQYILIKEIGKGAFGKVHLAQDENTNIRYAVKEFSKSKLRKKDKANLFKLGPRGRGRGRRGPEAPSPLTSESSPLDLIRGEVAILKKLHHPNIVKLYEVLDVSAEDSMYM</sequence>
<dbReference type="SUPFAM" id="SSF56112">
    <property type="entry name" value="Protein kinase-like (PK-like)"/>
    <property type="match status" value="1"/>
</dbReference>
<dbReference type="Proteomes" id="UP000823405">
    <property type="component" value="Unassembled WGS sequence"/>
</dbReference>
<dbReference type="GO" id="GO:0005737">
    <property type="term" value="C:cytoplasm"/>
    <property type="evidence" value="ECO:0007669"/>
    <property type="project" value="TreeGrafter"/>
</dbReference>
<dbReference type="InterPro" id="IPR000719">
    <property type="entry name" value="Prot_kinase_dom"/>
</dbReference>
<feature type="non-terminal residue" evidence="4">
    <location>
        <position position="1"/>
    </location>
</feature>
<evidence type="ECO:0000256" key="1">
    <source>
        <dbReference type="PROSITE-ProRule" id="PRU10141"/>
    </source>
</evidence>
<dbReference type="PANTHER" id="PTHR24348">
    <property type="entry name" value="SERINE/THREONINE-PROTEIN KINASE UNC-51-RELATED"/>
    <property type="match status" value="1"/>
</dbReference>
<proteinExistence type="predicted"/>
<dbReference type="PANTHER" id="PTHR24348:SF72">
    <property type="entry name" value="SERINE_THREONINE PROTEIN KINASE"/>
    <property type="match status" value="1"/>
</dbReference>
<name>A0A9P6UED4_9FUNG</name>
<feature type="domain" description="Protein kinase" evidence="3">
    <location>
        <begin position="180"/>
        <end position="287"/>
    </location>
</feature>
<dbReference type="GO" id="GO:0010506">
    <property type="term" value="P:regulation of autophagy"/>
    <property type="evidence" value="ECO:0007669"/>
    <property type="project" value="InterPro"/>
</dbReference>
<dbReference type="GO" id="GO:0004674">
    <property type="term" value="F:protein serine/threonine kinase activity"/>
    <property type="evidence" value="ECO:0007669"/>
    <property type="project" value="InterPro"/>
</dbReference>
<feature type="region of interest" description="Disordered" evidence="2">
    <location>
        <begin position="222"/>
        <end position="249"/>
    </location>
</feature>
<dbReference type="Gene3D" id="3.30.200.20">
    <property type="entry name" value="Phosphorylase Kinase, domain 1"/>
    <property type="match status" value="1"/>
</dbReference>